<evidence type="ECO:0000313" key="2">
    <source>
        <dbReference type="EMBL" id="GAA4071620.1"/>
    </source>
</evidence>
<keyword evidence="3" id="KW-1185">Reference proteome</keyword>
<reference evidence="3" key="1">
    <citation type="journal article" date="2019" name="Int. J. Syst. Evol. Microbiol.">
        <title>The Global Catalogue of Microorganisms (GCM) 10K type strain sequencing project: providing services to taxonomists for standard genome sequencing and annotation.</title>
        <authorList>
            <consortium name="The Broad Institute Genomics Platform"/>
            <consortium name="The Broad Institute Genome Sequencing Center for Infectious Disease"/>
            <person name="Wu L."/>
            <person name="Ma J."/>
        </authorList>
    </citation>
    <scope>NUCLEOTIDE SEQUENCE [LARGE SCALE GENOMIC DNA]</scope>
    <source>
        <strain evidence="3">JCM 16925</strain>
    </source>
</reference>
<organism evidence="2 3">
    <name type="scientific">Streptomyces shaanxiensis</name>
    <dbReference type="NCBI Taxonomy" id="653357"/>
    <lineage>
        <taxon>Bacteria</taxon>
        <taxon>Bacillati</taxon>
        <taxon>Actinomycetota</taxon>
        <taxon>Actinomycetes</taxon>
        <taxon>Kitasatosporales</taxon>
        <taxon>Streptomycetaceae</taxon>
        <taxon>Streptomyces</taxon>
    </lineage>
</organism>
<gene>
    <name evidence="2" type="ORF">GCM10022233_55630</name>
</gene>
<proteinExistence type="predicted"/>
<accession>A0ABP7VQ50</accession>
<keyword evidence="1" id="KW-0175">Coiled coil</keyword>
<dbReference type="EMBL" id="BAAAZY010000012">
    <property type="protein sequence ID" value="GAA4071620.1"/>
    <property type="molecule type" value="Genomic_DNA"/>
</dbReference>
<name>A0ABP7VQ50_9ACTN</name>
<dbReference type="Proteomes" id="UP001499984">
    <property type="component" value="Unassembled WGS sequence"/>
</dbReference>
<protein>
    <submittedName>
        <fullName evidence="2">Uncharacterized protein</fullName>
    </submittedName>
</protein>
<sequence>MGELADRVAGLEREVADAQEALQLVERVDEEIEAAVEVVESVYERITNLAWELDGEIADHNYMEVERCSYELRGLIADQELLRAIDTIGLCTALRSGGPLPASSIESRMHGLKDIHPSHPTLTQEELDREFKAALHRAEQTWNEIYDDGAWDSEDERSNHLADHLHEARQEAVSARADRAGRSLIKLCDHLAETVWPEVTAAARAADLERAARGLKEAFLAAETAPALYKLYEVNLSIKYESAPYSLGGVGEQLMAFESWLGLQNEE</sequence>
<dbReference type="RefSeq" id="WP_345016353.1">
    <property type="nucleotide sequence ID" value="NZ_BAAAZY010000012.1"/>
</dbReference>
<feature type="coiled-coil region" evidence="1">
    <location>
        <begin position="1"/>
        <end position="38"/>
    </location>
</feature>
<evidence type="ECO:0000313" key="3">
    <source>
        <dbReference type="Proteomes" id="UP001499984"/>
    </source>
</evidence>
<comment type="caution">
    <text evidence="2">The sequence shown here is derived from an EMBL/GenBank/DDBJ whole genome shotgun (WGS) entry which is preliminary data.</text>
</comment>
<evidence type="ECO:0000256" key="1">
    <source>
        <dbReference type="SAM" id="Coils"/>
    </source>
</evidence>